<evidence type="ECO:0000313" key="2">
    <source>
        <dbReference type="EnsemblPlants" id="PGSC0003DMT400086216"/>
    </source>
</evidence>
<feature type="region of interest" description="Disordered" evidence="1">
    <location>
        <begin position="143"/>
        <end position="174"/>
    </location>
</feature>
<dbReference type="PANTHER" id="PTHR33180:SF31">
    <property type="entry name" value="POLYPROTEIN PROTEIN"/>
    <property type="match status" value="1"/>
</dbReference>
<accession>M1DB94</accession>
<reference evidence="3" key="1">
    <citation type="journal article" date="2011" name="Nature">
        <title>Genome sequence and analysis of the tuber crop potato.</title>
        <authorList>
            <consortium name="The Potato Genome Sequencing Consortium"/>
        </authorList>
    </citation>
    <scope>NUCLEOTIDE SEQUENCE [LARGE SCALE GENOMIC DNA]</scope>
    <source>
        <strain evidence="3">cv. DM1-3 516 R44</strain>
    </source>
</reference>
<dbReference type="GO" id="GO:0009523">
    <property type="term" value="C:photosystem II"/>
    <property type="evidence" value="ECO:0000318"/>
    <property type="project" value="GO_Central"/>
</dbReference>
<dbReference type="PANTHER" id="PTHR33180">
    <property type="entry name" value="PHOTOSYSTEM II CP43 REACTION CENTER PROTEIN"/>
    <property type="match status" value="1"/>
</dbReference>
<dbReference type="PaxDb" id="4113-PGSC0003DMT400086216"/>
<dbReference type="EnsemblPlants" id="PGSC0003DMT400086216">
    <property type="protein sequence ID" value="PGSC0003DMT400086216"/>
    <property type="gene ID" value="PGSC0003DMG400035787"/>
</dbReference>
<dbReference type="GO" id="GO:0009579">
    <property type="term" value="C:thylakoid"/>
    <property type="evidence" value="ECO:0000318"/>
    <property type="project" value="GO_Central"/>
</dbReference>
<sequence>MQLYLRVFSLPEREVLKPSAYSTLIPQGKKPTAKVKPVDYVVVRGKKVHYDFTTINAVLECTTRLEDDYHHKIRTTTLENMKKWLAPLISEGTPKWLEVEAAIEKKDLNVAARIEVEYLKDEVEKKKKVALVDSFSVVNTDSLPEEASLPTPSPGPSGTSSVVPSDTHISSSATLPPRAAAVAISRTPLTQAALLRMGQLAHSTDRRAARLEASIPGMI</sequence>
<dbReference type="Proteomes" id="UP000011115">
    <property type="component" value="Unassembled WGS sequence"/>
</dbReference>
<evidence type="ECO:0000313" key="3">
    <source>
        <dbReference type="Proteomes" id="UP000011115"/>
    </source>
</evidence>
<dbReference type="Gramene" id="PGSC0003DMT400086216">
    <property type="protein sequence ID" value="PGSC0003DMT400086216"/>
    <property type="gene ID" value="PGSC0003DMG400035787"/>
</dbReference>
<reference evidence="2" key="2">
    <citation type="submission" date="2015-06" db="UniProtKB">
        <authorList>
            <consortium name="EnsemblPlants"/>
        </authorList>
    </citation>
    <scope>IDENTIFICATION</scope>
    <source>
        <strain evidence="2">DM1-3 516 R44</strain>
    </source>
</reference>
<organism evidence="2 3">
    <name type="scientific">Solanum tuberosum</name>
    <name type="common">Potato</name>
    <dbReference type="NCBI Taxonomy" id="4113"/>
    <lineage>
        <taxon>Eukaryota</taxon>
        <taxon>Viridiplantae</taxon>
        <taxon>Streptophyta</taxon>
        <taxon>Embryophyta</taxon>
        <taxon>Tracheophyta</taxon>
        <taxon>Spermatophyta</taxon>
        <taxon>Magnoliopsida</taxon>
        <taxon>eudicotyledons</taxon>
        <taxon>Gunneridae</taxon>
        <taxon>Pentapetalae</taxon>
        <taxon>asterids</taxon>
        <taxon>lamiids</taxon>
        <taxon>Solanales</taxon>
        <taxon>Solanaceae</taxon>
        <taxon>Solanoideae</taxon>
        <taxon>Solaneae</taxon>
        <taxon>Solanum</taxon>
    </lineage>
</organism>
<keyword evidence="3" id="KW-1185">Reference proteome</keyword>
<feature type="compositionally biased region" description="Low complexity" evidence="1">
    <location>
        <begin position="156"/>
        <end position="165"/>
    </location>
</feature>
<proteinExistence type="predicted"/>
<name>M1DB94_SOLTU</name>
<evidence type="ECO:0008006" key="4">
    <source>
        <dbReference type="Google" id="ProtNLM"/>
    </source>
</evidence>
<evidence type="ECO:0000256" key="1">
    <source>
        <dbReference type="SAM" id="MobiDB-lite"/>
    </source>
</evidence>
<protein>
    <recommendedName>
        <fullName evidence="4">Integrase core domain containing protein</fullName>
    </recommendedName>
</protein>
<dbReference type="AlphaFoldDB" id="M1DB94"/>
<dbReference type="InParanoid" id="M1DB94"/>
<dbReference type="HOGENOM" id="CLU_1263436_0_0_1"/>